<protein>
    <submittedName>
        <fullName evidence="1">Uncharacterized protein</fullName>
    </submittedName>
</protein>
<reference evidence="1 2" key="1">
    <citation type="submission" date="2024-06" db="EMBL/GenBank/DDBJ databases">
        <title>Sorghum-associated microbial communities from plants grown in Nebraska, USA.</title>
        <authorList>
            <person name="Schachtman D."/>
        </authorList>
    </citation>
    <scope>NUCLEOTIDE SEQUENCE [LARGE SCALE GENOMIC DNA]</scope>
    <source>
        <strain evidence="1 2">1288</strain>
    </source>
</reference>
<comment type="caution">
    <text evidence="1">The sequence shown here is derived from an EMBL/GenBank/DDBJ whole genome shotgun (WGS) entry which is preliminary data.</text>
</comment>
<proteinExistence type="predicted"/>
<keyword evidence="2" id="KW-1185">Reference proteome</keyword>
<accession>A0ABV2K6A6</accession>
<name>A0ABV2K6A6_SPOPS</name>
<dbReference type="Proteomes" id="UP001549104">
    <property type="component" value="Unassembled WGS sequence"/>
</dbReference>
<dbReference type="EMBL" id="JBEPME010000002">
    <property type="protein sequence ID" value="MET3656622.1"/>
    <property type="molecule type" value="Genomic_DNA"/>
</dbReference>
<dbReference type="RefSeq" id="WP_338652608.1">
    <property type="nucleotide sequence ID" value="NZ_CP146246.1"/>
</dbReference>
<gene>
    <name evidence="1" type="ORF">ABIC55_001709</name>
</gene>
<evidence type="ECO:0000313" key="2">
    <source>
        <dbReference type="Proteomes" id="UP001549104"/>
    </source>
</evidence>
<organism evidence="1 2">
    <name type="scientific">Sporosarcina psychrophila</name>
    <name type="common">Bacillus psychrophilus</name>
    <dbReference type="NCBI Taxonomy" id="1476"/>
    <lineage>
        <taxon>Bacteria</taxon>
        <taxon>Bacillati</taxon>
        <taxon>Bacillota</taxon>
        <taxon>Bacilli</taxon>
        <taxon>Bacillales</taxon>
        <taxon>Caryophanaceae</taxon>
        <taxon>Sporosarcina</taxon>
    </lineage>
</organism>
<sequence>MKIVFASLEKLDFRNTVENVILIESVEQLNNTTYEDTTYVLPVSEEYMGIIADAGNEVYIPFTELTVDHQSLGWHVYFDLENYPFYQKVKGLIDKEEKPKGVFRFRRMVKQYENNSLLTGDLYVLSSLLGEPQRIQVKQTDQTVIPVHTIILMDFGGGTMAHIEYTVTNQERIELEWSGIKTILEFDSDQMRPIQQGSKASLPLAYSVDAILATAQKVDQVLVNRLNYFSNLFNGGAHS</sequence>
<evidence type="ECO:0000313" key="1">
    <source>
        <dbReference type="EMBL" id="MET3656622.1"/>
    </source>
</evidence>